<feature type="compositionally biased region" description="Polar residues" evidence="1">
    <location>
        <begin position="470"/>
        <end position="488"/>
    </location>
</feature>
<organism evidence="3 4">
    <name type="scientific">Candidatus Xenohaliotis californiensis</name>
    <dbReference type="NCBI Taxonomy" id="84677"/>
    <lineage>
        <taxon>Bacteria</taxon>
        <taxon>Pseudomonadati</taxon>
        <taxon>Pseudomonadota</taxon>
        <taxon>Alphaproteobacteria</taxon>
        <taxon>Rickettsiales</taxon>
        <taxon>Anaplasmataceae</taxon>
        <taxon>Candidatus Xenohaliotis</taxon>
    </lineage>
</organism>
<feature type="compositionally biased region" description="Basic and acidic residues" evidence="1">
    <location>
        <begin position="568"/>
        <end position="595"/>
    </location>
</feature>
<sequence>MPEVISPLLTIVSLDSVEKINKMYKKVHNKLSNSIKQGVNDQELEKILLEKSRYFYHGILFMDYLNETSVDSIETMWKKAENYQHAQNNHRKFAEKIQEILEKNLDSDQLWAVRALLASKSNPKKEYRDTEENDALMLLNITVKDLTTINHKRPCVALEEKNRMNIDLVLALLSNMEDTRHTDTKLAKEDGDLDKEGYIKLAKSRLLPMLQSINHSAGEKGKKALVNIPGIGAGIFAGDRKRENSIKELLAKKVIPELLQENNFPNIRMVIFDPFDMPKKPEQERLDTNNIDYRIVLSKNENFSAYNKSDYIRLFNFRDEKDCVVVLAGACNASIFGHNGLSQNDKTDESSKVSGTNMLEKLANYLQIEEISKNSNYTLSTRGKPKFVYVDKRGNQIALDENNYIGKLVHAELSSRIEVWEKGVEIPVIRDFRDSAVQDMQIELHRINKNNTQTQDISDSAEDNSEEKSPTSTAITDNQEDSSSSKNTENLKYHENTELNEEIDGEKTENVTKENVSNTAADVTGSAADQMKTDTTIQEGPEEVIQDANDSAEDNSEEKSHTSTAITDNERDSSSSKNTENLKYHENTIQERLEEVIQDANDSAEDNSEEKSPTSTAITG</sequence>
<feature type="compositionally biased region" description="Acidic residues" evidence="1">
    <location>
        <begin position="540"/>
        <end position="556"/>
    </location>
</feature>
<keyword evidence="4" id="KW-1185">Reference proteome</keyword>
<evidence type="ECO:0000259" key="2">
    <source>
        <dbReference type="Pfam" id="PF24754"/>
    </source>
</evidence>
<evidence type="ECO:0000313" key="3">
    <source>
        <dbReference type="EMBL" id="CAK8163574.1"/>
    </source>
</evidence>
<name>A0ABP0EWG9_9RICK</name>
<evidence type="ECO:0000256" key="1">
    <source>
        <dbReference type="SAM" id="MobiDB-lite"/>
    </source>
</evidence>
<proteinExistence type="predicted"/>
<dbReference type="InterPro" id="IPR057098">
    <property type="entry name" value="MavL"/>
</dbReference>
<feature type="region of interest" description="Disordered" evidence="1">
    <location>
        <begin position="446"/>
        <end position="620"/>
    </location>
</feature>
<accession>A0ABP0EWG9</accession>
<dbReference type="Pfam" id="PF24754">
    <property type="entry name" value="MavL"/>
    <property type="match status" value="1"/>
</dbReference>
<dbReference type="RefSeq" id="WP_338364913.1">
    <property type="nucleotide sequence ID" value="NZ_CAWVOK010000034.1"/>
</dbReference>
<comment type="caution">
    <text evidence="3">The sequence shown here is derived from an EMBL/GenBank/DDBJ whole genome shotgun (WGS) entry which is preliminary data.</text>
</comment>
<evidence type="ECO:0000313" key="4">
    <source>
        <dbReference type="Proteomes" id="UP001314181"/>
    </source>
</evidence>
<feature type="domain" description="Macrodomain effector MavL" evidence="2">
    <location>
        <begin position="171"/>
        <end position="362"/>
    </location>
</feature>
<reference evidence="3 4" key="1">
    <citation type="submission" date="2024-01" db="EMBL/GenBank/DDBJ databases">
        <authorList>
            <person name="Kunselman E."/>
        </authorList>
    </citation>
    <scope>NUCLEOTIDE SEQUENCE [LARGE SCALE GENOMIC DNA]</scope>
    <source>
        <strain evidence="3">2 abalone samples</strain>
    </source>
</reference>
<feature type="compositionally biased region" description="Polar residues" evidence="1">
    <location>
        <begin position="449"/>
        <end position="458"/>
    </location>
</feature>
<dbReference type="EMBL" id="CAWVOK010000034">
    <property type="protein sequence ID" value="CAK8163574.1"/>
    <property type="molecule type" value="Genomic_DNA"/>
</dbReference>
<gene>
    <name evidence="3" type="ORF">CAXC1_80032</name>
</gene>
<dbReference type="Proteomes" id="UP001314181">
    <property type="component" value="Unassembled WGS sequence"/>
</dbReference>
<protein>
    <recommendedName>
        <fullName evidence="2">Macrodomain effector MavL domain-containing protein</fullName>
    </recommendedName>
</protein>